<proteinExistence type="predicted"/>
<gene>
    <name evidence="1" type="ORF">CRH09_24170</name>
</gene>
<evidence type="ECO:0000313" key="2">
    <source>
        <dbReference type="Proteomes" id="UP000221961"/>
    </source>
</evidence>
<accession>A0A291RNQ7</accession>
<reference evidence="1 2" key="1">
    <citation type="submission" date="2017-10" db="EMBL/GenBank/DDBJ databases">
        <title>Comparative genomics between pathogenic Norcardia.</title>
        <authorList>
            <person name="Zeng L."/>
        </authorList>
    </citation>
    <scope>NUCLEOTIDE SEQUENCE [LARGE SCALE GENOMIC DNA]</scope>
    <source>
        <strain evidence="1 2">NC_YFY_NT001</strain>
    </source>
</reference>
<dbReference type="AlphaFoldDB" id="A0A291RNQ7"/>
<dbReference type="KEGG" id="ntp:CRH09_24170"/>
<dbReference type="Proteomes" id="UP000221961">
    <property type="component" value="Chromosome"/>
</dbReference>
<sequence>MLGPVFELLNRGAPRAEFDHRGYDLAQLALRLIDYVVLNQASLEGAVTPNAAVDHLTQLARRMNPEDPDRPWARVARLVLTTVLNDGRPHEAIWVEAESEHEPMHTELFRFRLLRLVDSEVGPCITATDEAIVLYLRALDTDLADQALALKLMVEIQMTAGEFEKALESARQATRTARGLSASLREKLADTRRDVSAVDWHGEMPAWLTDVVGRVEQQLERDRQLRELAERSAADPAAADACRRIDEEVQRGQDIWIRLERYLQQAIPIFLEAQEVQRFHPRGLAAAIDLSRDVLDPVIGSDDILDVVVDRLIVGIAPPVRPAPWGLADMCDLLLRVPTTYDRRPPEVDDPGELGEVLGDSIPPDVAAVAAEVLALAAERPVRLSELLALARARACDVEDPIRFLDVVWGAALWVFVVDADATPDERPASTDLAAAVASLVAVTDDRELRDERFAGPDLILAGSVTLDRIDMDTEGLL</sequence>
<protein>
    <submittedName>
        <fullName evidence="1">Uncharacterized protein</fullName>
    </submittedName>
</protein>
<evidence type="ECO:0000313" key="1">
    <source>
        <dbReference type="EMBL" id="ATL68824.1"/>
    </source>
</evidence>
<organism evidence="1 2">
    <name type="scientific">Nocardia terpenica</name>
    <dbReference type="NCBI Taxonomy" id="455432"/>
    <lineage>
        <taxon>Bacteria</taxon>
        <taxon>Bacillati</taxon>
        <taxon>Actinomycetota</taxon>
        <taxon>Actinomycetes</taxon>
        <taxon>Mycobacteriales</taxon>
        <taxon>Nocardiaceae</taxon>
        <taxon>Nocardia</taxon>
    </lineage>
</organism>
<dbReference type="EMBL" id="CP023778">
    <property type="protein sequence ID" value="ATL68824.1"/>
    <property type="molecule type" value="Genomic_DNA"/>
</dbReference>
<name>A0A291RNQ7_9NOCA</name>